<evidence type="ECO:0000313" key="5">
    <source>
        <dbReference type="EMBL" id="PWA10109.1"/>
    </source>
</evidence>
<reference evidence="5 6" key="1">
    <citation type="submission" date="2018-04" db="EMBL/GenBank/DDBJ databases">
        <title>Flavobacterium sp. nov., isolated from glacier ice.</title>
        <authorList>
            <person name="Liu Q."/>
            <person name="Xin Y.-H."/>
        </authorList>
    </citation>
    <scope>NUCLEOTIDE SEQUENCE [LARGE SCALE GENOMIC DNA]</scope>
    <source>
        <strain evidence="5 6">LB2P30</strain>
    </source>
</reference>
<dbReference type="PANTHER" id="PTHR43280:SF2">
    <property type="entry name" value="HTH-TYPE TRANSCRIPTIONAL REGULATOR EXSA"/>
    <property type="match status" value="1"/>
</dbReference>
<dbReference type="Pfam" id="PF12833">
    <property type="entry name" value="HTH_18"/>
    <property type="match status" value="1"/>
</dbReference>
<dbReference type="AlphaFoldDB" id="A0A2U1JYT9"/>
<proteinExistence type="predicted"/>
<keyword evidence="3" id="KW-0804">Transcription</keyword>
<keyword evidence="2" id="KW-0238">DNA-binding</keyword>
<evidence type="ECO:0000256" key="2">
    <source>
        <dbReference type="ARBA" id="ARBA00023125"/>
    </source>
</evidence>
<organism evidence="5 6">
    <name type="scientific">Flavobacterium laiguense</name>
    <dbReference type="NCBI Taxonomy" id="2169409"/>
    <lineage>
        <taxon>Bacteria</taxon>
        <taxon>Pseudomonadati</taxon>
        <taxon>Bacteroidota</taxon>
        <taxon>Flavobacteriia</taxon>
        <taxon>Flavobacteriales</taxon>
        <taxon>Flavobacteriaceae</taxon>
        <taxon>Flavobacterium</taxon>
    </lineage>
</organism>
<protein>
    <submittedName>
        <fullName evidence="5">AraC family transcriptional regulator</fullName>
    </submittedName>
</protein>
<name>A0A2U1JYT9_9FLAO</name>
<evidence type="ECO:0000259" key="4">
    <source>
        <dbReference type="PROSITE" id="PS01124"/>
    </source>
</evidence>
<feature type="domain" description="HTH araC/xylS-type" evidence="4">
    <location>
        <begin position="82"/>
        <end position="161"/>
    </location>
</feature>
<dbReference type="SUPFAM" id="SSF46689">
    <property type="entry name" value="Homeodomain-like"/>
    <property type="match status" value="1"/>
</dbReference>
<dbReference type="PANTHER" id="PTHR43280">
    <property type="entry name" value="ARAC-FAMILY TRANSCRIPTIONAL REGULATOR"/>
    <property type="match status" value="1"/>
</dbReference>
<keyword evidence="1" id="KW-0805">Transcription regulation</keyword>
<dbReference type="EMBL" id="QCZH01000004">
    <property type="protein sequence ID" value="PWA10109.1"/>
    <property type="molecule type" value="Genomic_DNA"/>
</dbReference>
<dbReference type="InterPro" id="IPR018060">
    <property type="entry name" value="HTH_AraC"/>
</dbReference>
<dbReference type="Gene3D" id="1.10.10.60">
    <property type="entry name" value="Homeodomain-like"/>
    <property type="match status" value="1"/>
</dbReference>
<dbReference type="GO" id="GO:0003700">
    <property type="term" value="F:DNA-binding transcription factor activity"/>
    <property type="evidence" value="ECO:0007669"/>
    <property type="project" value="InterPro"/>
</dbReference>
<gene>
    <name evidence="5" type="ORF">DB891_05260</name>
</gene>
<comment type="caution">
    <text evidence="5">The sequence shown here is derived from an EMBL/GenBank/DDBJ whole genome shotgun (WGS) entry which is preliminary data.</text>
</comment>
<dbReference type="InterPro" id="IPR009057">
    <property type="entry name" value="Homeodomain-like_sf"/>
</dbReference>
<dbReference type="PROSITE" id="PS01124">
    <property type="entry name" value="HTH_ARAC_FAMILY_2"/>
    <property type="match status" value="1"/>
</dbReference>
<dbReference type="PROSITE" id="PS00041">
    <property type="entry name" value="HTH_ARAC_FAMILY_1"/>
    <property type="match status" value="1"/>
</dbReference>
<dbReference type="OrthoDB" id="952277at2"/>
<evidence type="ECO:0000256" key="3">
    <source>
        <dbReference type="ARBA" id="ARBA00023163"/>
    </source>
</evidence>
<sequence length="172" mass="19926">MVVKSEFEKLGIHPVAIELGQVELLEDWNEKDKAILSKRLNELGFELLEDKTIVTVERIKNQIVTLVHHQNLDLKTNLSHYLATHLGQEYNALSTLFSEVEGITIEYYFIVQKIEKVKELLRYNELSLSEIAFKMNYSDVAHLSNQFKKMTGMTPTNFKKALEIKRSQIDSL</sequence>
<dbReference type="Proteomes" id="UP000245618">
    <property type="component" value="Unassembled WGS sequence"/>
</dbReference>
<keyword evidence="6" id="KW-1185">Reference proteome</keyword>
<evidence type="ECO:0000256" key="1">
    <source>
        <dbReference type="ARBA" id="ARBA00023015"/>
    </source>
</evidence>
<accession>A0A2U1JYT9</accession>
<dbReference type="InterPro" id="IPR018062">
    <property type="entry name" value="HTH_AraC-typ_CS"/>
</dbReference>
<dbReference type="SMART" id="SM00342">
    <property type="entry name" value="HTH_ARAC"/>
    <property type="match status" value="1"/>
</dbReference>
<dbReference type="GO" id="GO:0043565">
    <property type="term" value="F:sequence-specific DNA binding"/>
    <property type="evidence" value="ECO:0007669"/>
    <property type="project" value="InterPro"/>
</dbReference>
<evidence type="ECO:0000313" key="6">
    <source>
        <dbReference type="Proteomes" id="UP000245618"/>
    </source>
</evidence>